<organism evidence="1">
    <name type="scientific">viral metagenome</name>
    <dbReference type="NCBI Taxonomy" id="1070528"/>
    <lineage>
        <taxon>unclassified sequences</taxon>
        <taxon>metagenomes</taxon>
        <taxon>organismal metagenomes</taxon>
    </lineage>
</organism>
<dbReference type="EMBL" id="MN740361">
    <property type="protein sequence ID" value="QHU02695.1"/>
    <property type="molecule type" value="Genomic_DNA"/>
</dbReference>
<evidence type="ECO:0000313" key="1">
    <source>
        <dbReference type="EMBL" id="QHU02695.1"/>
    </source>
</evidence>
<dbReference type="AlphaFoldDB" id="A0A6C0JA53"/>
<protein>
    <recommendedName>
        <fullName evidence="2">C2H2-type domain-containing protein</fullName>
    </recommendedName>
</protein>
<proteinExistence type="predicted"/>
<name>A0A6C0JA53_9ZZZZ</name>
<accession>A0A6C0JA53</accession>
<evidence type="ECO:0008006" key="2">
    <source>
        <dbReference type="Google" id="ProtNLM"/>
    </source>
</evidence>
<sequence>MNNVCNNNELSYECTYCNFKAPTKTRLKRHLTTQKHATIFEKQHSELESMNQVPQIVEEINQIKDTQLCENMDCERYPPDWDFEEDTEENYEDGQQWVKCNLCDGYFNDDGLGDILFIEEKPNNKTAECQLCGNDNDIVQMKGTGQFICGNACDEED</sequence>
<reference evidence="1" key="1">
    <citation type="journal article" date="2020" name="Nature">
        <title>Giant virus diversity and host interactions through global metagenomics.</title>
        <authorList>
            <person name="Schulz F."/>
            <person name="Roux S."/>
            <person name="Paez-Espino D."/>
            <person name="Jungbluth S."/>
            <person name="Walsh D.A."/>
            <person name="Denef V.J."/>
            <person name="McMahon K.D."/>
            <person name="Konstantinidis K.T."/>
            <person name="Eloe-Fadrosh E.A."/>
            <person name="Kyrpides N.C."/>
            <person name="Woyke T."/>
        </authorList>
    </citation>
    <scope>NUCLEOTIDE SEQUENCE</scope>
    <source>
        <strain evidence="1">GVMAG-M-3300025880-76</strain>
    </source>
</reference>